<accession>A0A5J5I063</accession>
<dbReference type="Pfam" id="PF14384">
    <property type="entry name" value="BrnA_antitoxin"/>
    <property type="match status" value="1"/>
</dbReference>
<dbReference type="InterPro" id="IPR025528">
    <property type="entry name" value="BrnA_antitoxin"/>
</dbReference>
<comment type="caution">
    <text evidence="2">The sequence shown here is derived from an EMBL/GenBank/DDBJ whole genome shotgun (WGS) entry which is preliminary data.</text>
</comment>
<evidence type="ECO:0000313" key="4">
    <source>
        <dbReference type="Proteomes" id="UP000326364"/>
    </source>
</evidence>
<keyword evidence="4" id="KW-1185">Reference proteome</keyword>
<proteinExistence type="predicted"/>
<dbReference type="EMBL" id="VYQB01000009">
    <property type="protein sequence ID" value="KAA9015900.1"/>
    <property type="molecule type" value="Genomic_DNA"/>
</dbReference>
<evidence type="ECO:0000313" key="1">
    <source>
        <dbReference type="EMBL" id="KAA9015900.1"/>
    </source>
</evidence>
<evidence type="ECO:0000313" key="3">
    <source>
        <dbReference type="Proteomes" id="UP000325933"/>
    </source>
</evidence>
<reference evidence="3 4" key="1">
    <citation type="submission" date="2019-09" db="EMBL/GenBank/DDBJ databases">
        <authorList>
            <person name="Feng G."/>
        </authorList>
    </citation>
    <scope>NUCLEOTIDE SEQUENCE [LARGE SCALE GENOMIC DNA]</scope>
    <source>
        <strain evidence="2 3">KACC 19283</strain>
        <strain evidence="1 4">KACC 19284</strain>
    </source>
</reference>
<sequence>MGDQAYTQADADAVADNPEWTKEDFARAVPFNEAFPDLAATIRRRGAQKTPTKVSTTVRLDQDVLAKLKAGGPGWQTRLNDVLRRALGV</sequence>
<dbReference type="Proteomes" id="UP000325933">
    <property type="component" value="Unassembled WGS sequence"/>
</dbReference>
<dbReference type="RefSeq" id="WP_120250526.1">
    <property type="nucleotide sequence ID" value="NZ_JBNNIY010000002.1"/>
</dbReference>
<gene>
    <name evidence="2" type="ORF">F4U95_14765</name>
    <name evidence="1" type="ORF">F4U96_13635</name>
</gene>
<dbReference type="AlphaFoldDB" id="A0A5J5I063"/>
<dbReference type="EMBL" id="VYQA01000010">
    <property type="protein sequence ID" value="KAA9028313.1"/>
    <property type="molecule type" value="Genomic_DNA"/>
</dbReference>
<organism evidence="2 3">
    <name type="scientific">Sphingobium limneticum</name>
    <dbReference type="NCBI Taxonomy" id="1007511"/>
    <lineage>
        <taxon>Bacteria</taxon>
        <taxon>Pseudomonadati</taxon>
        <taxon>Pseudomonadota</taxon>
        <taxon>Alphaproteobacteria</taxon>
        <taxon>Sphingomonadales</taxon>
        <taxon>Sphingomonadaceae</taxon>
        <taxon>Sphingobium</taxon>
    </lineage>
</organism>
<name>A0A5J5I063_9SPHN</name>
<protein>
    <submittedName>
        <fullName evidence="2">BrnA antitoxin family protein</fullName>
    </submittedName>
</protein>
<evidence type="ECO:0000313" key="2">
    <source>
        <dbReference type="EMBL" id="KAA9028313.1"/>
    </source>
</evidence>
<dbReference type="Proteomes" id="UP000326364">
    <property type="component" value="Unassembled WGS sequence"/>
</dbReference>